<dbReference type="PANTHER" id="PTHR43818:SF5">
    <property type="entry name" value="OXIDOREDUCTASE FAMILY PROTEIN"/>
    <property type="match status" value="1"/>
</dbReference>
<name>A0A5C7FU37_9BACT</name>
<feature type="domain" description="Gfo/Idh/MocA-like oxidoreductase N-terminal" evidence="1">
    <location>
        <begin position="37"/>
        <end position="159"/>
    </location>
</feature>
<evidence type="ECO:0000259" key="2">
    <source>
        <dbReference type="Pfam" id="PF19051"/>
    </source>
</evidence>
<evidence type="ECO:0000313" key="3">
    <source>
        <dbReference type="EMBL" id="TXF88387.1"/>
    </source>
</evidence>
<dbReference type="Pfam" id="PF19051">
    <property type="entry name" value="GFO_IDH_MocA_C2"/>
    <property type="match status" value="1"/>
</dbReference>
<feature type="domain" description="Gfo/Idh/MocA-like oxidoreductase bacterial type C-terminal" evidence="2">
    <location>
        <begin position="186"/>
        <end position="304"/>
    </location>
</feature>
<keyword evidence="4" id="KW-1185">Reference proteome</keyword>
<dbReference type="Gene3D" id="3.40.50.720">
    <property type="entry name" value="NAD(P)-binding Rossmann-like Domain"/>
    <property type="match status" value="1"/>
</dbReference>
<proteinExistence type="predicted"/>
<dbReference type="InterPro" id="IPR006311">
    <property type="entry name" value="TAT_signal"/>
</dbReference>
<dbReference type="EMBL" id="VOXD01000023">
    <property type="protein sequence ID" value="TXF88387.1"/>
    <property type="molecule type" value="Genomic_DNA"/>
</dbReference>
<dbReference type="Proteomes" id="UP000321907">
    <property type="component" value="Unassembled WGS sequence"/>
</dbReference>
<comment type="caution">
    <text evidence="3">The sequence shown here is derived from an EMBL/GenBank/DDBJ whole genome shotgun (WGS) entry which is preliminary data.</text>
</comment>
<sequence>MSTRRKFLKTAALTGAGLTIGAPAIGKNILGANRRVNVAMFGVNGRGGALTKTFAKATDSWIHGIGDVDSRAVEKTQKAVYDLKGHRPTGNQDFRRFLDDRDVDAVVIATPDHWHAPMAIMALEAGKDVYLEKPCSHNPQEGEWLVAKQKKTGKLVQMGNQTRSSVTLNKIVKEIKEGLIGEAYAGKAWYANTRGGIGSPKKTYRPEWLNWELWQGPAPRKDYHEGYVHYNWHWYWDYGTGEILNNGTHEIDMCRWALGVDYPTRVTSSGGRFHFNDGWEAFDTQNVGYEFADKKTINWEGRSCNGMPFWNRGRGSLIHGTEGTVLMDRQGYWVYDLKGKEIRKEMEAAKSVSMDVRGGGGLDDLHIRNFISAINSGEALNSPIDDANTSVTICHLGNIAQRTTGSLDLDPKTGKPLNNPAALELWGREYEKGWTPKV</sequence>
<dbReference type="GO" id="GO:0000166">
    <property type="term" value="F:nucleotide binding"/>
    <property type="evidence" value="ECO:0007669"/>
    <property type="project" value="InterPro"/>
</dbReference>
<dbReference type="Gene3D" id="3.30.360.10">
    <property type="entry name" value="Dihydrodipicolinate Reductase, domain 2"/>
    <property type="match status" value="1"/>
</dbReference>
<dbReference type="InterPro" id="IPR019546">
    <property type="entry name" value="TAT_signal_bac_arc"/>
</dbReference>
<dbReference type="PROSITE" id="PS51318">
    <property type="entry name" value="TAT"/>
    <property type="match status" value="1"/>
</dbReference>
<dbReference type="NCBIfam" id="TIGR01409">
    <property type="entry name" value="TAT_signal_seq"/>
    <property type="match status" value="1"/>
</dbReference>
<reference evidence="3 4" key="1">
    <citation type="submission" date="2019-08" db="EMBL/GenBank/DDBJ databases">
        <title>Lewinella sp. strain SSH13 Genome sequencing and assembly.</title>
        <authorList>
            <person name="Kim I."/>
        </authorList>
    </citation>
    <scope>NUCLEOTIDE SEQUENCE [LARGE SCALE GENOMIC DNA]</scope>
    <source>
        <strain evidence="3 4">SSH13</strain>
    </source>
</reference>
<dbReference type="InterPro" id="IPR043906">
    <property type="entry name" value="Gfo/Idh/MocA_OxRdtase_bact_C"/>
</dbReference>
<accession>A0A5C7FU37</accession>
<protein>
    <submittedName>
        <fullName evidence="3">Twin-arginine translocation signal domain-containing protein</fullName>
    </submittedName>
</protein>
<dbReference type="RefSeq" id="WP_147931516.1">
    <property type="nucleotide sequence ID" value="NZ_VOXD01000023.1"/>
</dbReference>
<dbReference type="SUPFAM" id="SSF51735">
    <property type="entry name" value="NAD(P)-binding Rossmann-fold domains"/>
    <property type="match status" value="1"/>
</dbReference>
<dbReference type="SUPFAM" id="SSF55347">
    <property type="entry name" value="Glyceraldehyde-3-phosphate dehydrogenase-like, C-terminal domain"/>
    <property type="match status" value="1"/>
</dbReference>
<evidence type="ECO:0000313" key="4">
    <source>
        <dbReference type="Proteomes" id="UP000321907"/>
    </source>
</evidence>
<dbReference type="AlphaFoldDB" id="A0A5C7FU37"/>
<dbReference type="PANTHER" id="PTHR43818">
    <property type="entry name" value="BCDNA.GH03377"/>
    <property type="match status" value="1"/>
</dbReference>
<dbReference type="InterPro" id="IPR050463">
    <property type="entry name" value="Gfo/Idh/MocA_oxidrdct_glycsds"/>
</dbReference>
<gene>
    <name evidence="3" type="ORF">FUA23_14715</name>
</gene>
<organism evidence="3 4">
    <name type="scientific">Neolewinella aurantiaca</name>
    <dbReference type="NCBI Taxonomy" id="2602767"/>
    <lineage>
        <taxon>Bacteria</taxon>
        <taxon>Pseudomonadati</taxon>
        <taxon>Bacteroidota</taxon>
        <taxon>Saprospiria</taxon>
        <taxon>Saprospirales</taxon>
        <taxon>Lewinellaceae</taxon>
        <taxon>Neolewinella</taxon>
    </lineage>
</organism>
<evidence type="ECO:0000259" key="1">
    <source>
        <dbReference type="Pfam" id="PF01408"/>
    </source>
</evidence>
<dbReference type="OrthoDB" id="9763611at2"/>
<dbReference type="Pfam" id="PF01408">
    <property type="entry name" value="GFO_IDH_MocA"/>
    <property type="match status" value="1"/>
</dbReference>
<dbReference type="InterPro" id="IPR036291">
    <property type="entry name" value="NAD(P)-bd_dom_sf"/>
</dbReference>
<dbReference type="InterPro" id="IPR000683">
    <property type="entry name" value="Gfo/Idh/MocA-like_OxRdtase_N"/>
</dbReference>